<name>A0A347TIN9_9BACT</name>
<accession>A0A347TIN9</accession>
<dbReference type="PROSITE" id="PS51257">
    <property type="entry name" value="PROKAR_LIPOPROTEIN"/>
    <property type="match status" value="1"/>
</dbReference>
<dbReference type="EMBL" id="NXAO01000026">
    <property type="protein sequence ID" value="PHO15445.1"/>
    <property type="molecule type" value="Genomic_DNA"/>
</dbReference>
<evidence type="ECO:0008006" key="5">
    <source>
        <dbReference type="Google" id="ProtNLM"/>
    </source>
</evidence>
<evidence type="ECO:0000313" key="1">
    <source>
        <dbReference type="EMBL" id="AXX86467.1"/>
    </source>
</evidence>
<evidence type="ECO:0000313" key="2">
    <source>
        <dbReference type="EMBL" id="PHO15445.1"/>
    </source>
</evidence>
<dbReference type="KEGG" id="amar:AMRN_0712"/>
<dbReference type="RefSeq" id="WP_099310927.1">
    <property type="nucleotide sequence ID" value="NZ_CP032101.1"/>
</dbReference>
<protein>
    <recommendedName>
        <fullName evidence="5">Lipoprotein</fullName>
    </recommendedName>
</protein>
<gene>
    <name evidence="1" type="ORF">AMRN_0712</name>
    <name evidence="2" type="ORF">CPH92_06475</name>
</gene>
<evidence type="ECO:0000313" key="4">
    <source>
        <dbReference type="Proteomes" id="UP000264693"/>
    </source>
</evidence>
<keyword evidence="3" id="KW-1185">Reference proteome</keyword>
<dbReference type="Proteomes" id="UP000264693">
    <property type="component" value="Chromosome"/>
</dbReference>
<organism evidence="1 4">
    <name type="scientific">Malaciobacter marinus</name>
    <dbReference type="NCBI Taxonomy" id="505249"/>
    <lineage>
        <taxon>Bacteria</taxon>
        <taxon>Pseudomonadati</taxon>
        <taxon>Campylobacterota</taxon>
        <taxon>Epsilonproteobacteria</taxon>
        <taxon>Campylobacterales</taxon>
        <taxon>Arcobacteraceae</taxon>
        <taxon>Malaciobacter</taxon>
    </lineage>
</organism>
<reference evidence="3" key="1">
    <citation type="submission" date="2017-09" db="EMBL/GenBank/DDBJ databases">
        <title>Arcobacter canalis sp. nov., a new species isolated from a water canal contaminated with urban sewage.</title>
        <authorList>
            <person name="Perez-Cataluna A."/>
            <person name="Salas-Masso N."/>
            <person name="Figueras M.J."/>
        </authorList>
    </citation>
    <scope>NUCLEOTIDE SEQUENCE [LARGE SCALE GENOMIC DNA]</scope>
    <source>
        <strain evidence="3">CECT 7727</strain>
    </source>
</reference>
<reference evidence="1 4" key="3">
    <citation type="submission" date="2018-08" db="EMBL/GenBank/DDBJ databases">
        <title>Complete genome of the Arcobacter marinus type strain JCM 15502.</title>
        <authorList>
            <person name="Miller W.G."/>
            <person name="Yee E."/>
            <person name="Huynh S."/>
            <person name="Parker C.T."/>
        </authorList>
    </citation>
    <scope>NUCLEOTIDE SEQUENCE [LARGE SCALE GENOMIC DNA]</scope>
    <source>
        <strain evidence="1 4">JCM 15502</strain>
    </source>
</reference>
<dbReference type="EMBL" id="CP032101">
    <property type="protein sequence ID" value="AXX86467.1"/>
    <property type="molecule type" value="Genomic_DNA"/>
</dbReference>
<dbReference type="Proteomes" id="UP000224740">
    <property type="component" value="Unassembled WGS sequence"/>
</dbReference>
<proteinExistence type="predicted"/>
<dbReference type="AlphaFoldDB" id="A0A347TIN9"/>
<reference evidence="2" key="2">
    <citation type="submission" date="2017-09" db="EMBL/GenBank/DDBJ databases">
        <authorList>
            <person name="Perez-Cataluna A."/>
            <person name="Figueras M.J."/>
            <person name="Salas-Masso N."/>
        </authorList>
    </citation>
    <scope>NUCLEOTIDE SEQUENCE</scope>
    <source>
        <strain evidence="2">CECT 7727</strain>
    </source>
</reference>
<sequence length="250" mass="29888">MYKNLIFIYVLIILFSGCVSNNNIKKVFQTHKANQISKDYNKIMNFLHDYKVKLDKRNPRYYNKTLEKAIYRQINNNKTFVTLRDFDGKKLKNFKQYLDLAFDEKGILNRNDYLVLGVYYMIYDAYSIAGQHKFTALNYNKEKLEKLYKNLYILKWKIRTSKDINGNYLFLTWQNNWQVEYMQKKFDDLNKLKKLKSIIEKKENLLSHSNFSFEVLLSLMIHKVENSLEDIGAEPSDITLDTLTSLVFII</sequence>
<evidence type="ECO:0000313" key="3">
    <source>
        <dbReference type="Proteomes" id="UP000224740"/>
    </source>
</evidence>